<comment type="similarity">
    <text evidence="2">Belongs to the CorA metal ion transporter (MIT) (TC 1.A.35) family.</text>
</comment>
<evidence type="ECO:0000256" key="2">
    <source>
        <dbReference type="ARBA" id="ARBA00009765"/>
    </source>
</evidence>
<proteinExistence type="inferred from homology"/>
<dbReference type="PANTHER" id="PTHR47891">
    <property type="entry name" value="TRANSPORTER-RELATED"/>
    <property type="match status" value="1"/>
</dbReference>
<organism evidence="7 8">
    <name type="scientific">Lacticaseibacillus mingshuiensis</name>
    <dbReference type="NCBI Taxonomy" id="2799574"/>
    <lineage>
        <taxon>Bacteria</taxon>
        <taxon>Bacillati</taxon>
        <taxon>Bacillota</taxon>
        <taxon>Bacilli</taxon>
        <taxon>Lactobacillales</taxon>
        <taxon>Lactobacillaceae</taxon>
        <taxon>Lacticaseibacillus</taxon>
    </lineage>
</organism>
<dbReference type="RefSeq" id="WP_203627683.1">
    <property type="nucleotide sequence ID" value="NZ_BOLQ01000014.1"/>
</dbReference>
<dbReference type="SUPFAM" id="SSF143865">
    <property type="entry name" value="CorA soluble domain-like"/>
    <property type="match status" value="1"/>
</dbReference>
<evidence type="ECO:0000256" key="6">
    <source>
        <dbReference type="SAM" id="Phobius"/>
    </source>
</evidence>
<dbReference type="InterPro" id="IPR045863">
    <property type="entry name" value="CorA_TM1_TM2"/>
</dbReference>
<dbReference type="Gene3D" id="1.20.58.340">
    <property type="entry name" value="Magnesium transport protein CorA, transmembrane region"/>
    <property type="match status" value="2"/>
</dbReference>
<dbReference type="SUPFAM" id="SSF144083">
    <property type="entry name" value="Magnesium transport protein CorA, transmembrane region"/>
    <property type="match status" value="1"/>
</dbReference>
<reference evidence="8" key="1">
    <citation type="journal article" date="2019" name="Int. J. Syst. Evol. Microbiol.">
        <title>The Global Catalogue of Microorganisms (GCM) 10K type strain sequencing project: providing services to taxonomists for standard genome sequencing and annotation.</title>
        <authorList>
            <consortium name="The Broad Institute Genomics Platform"/>
            <consortium name="The Broad Institute Genome Sequencing Center for Infectious Disease"/>
            <person name="Wu L."/>
            <person name="Ma J."/>
        </authorList>
    </citation>
    <scope>NUCLEOTIDE SEQUENCE [LARGE SCALE GENOMIC DNA]</scope>
    <source>
        <strain evidence="8">CCM 8980</strain>
    </source>
</reference>
<evidence type="ECO:0000256" key="4">
    <source>
        <dbReference type="ARBA" id="ARBA00022989"/>
    </source>
</evidence>
<protein>
    <submittedName>
        <fullName evidence="7">Magnesium transporter CorA family protein</fullName>
    </submittedName>
</protein>
<keyword evidence="5 6" id="KW-0472">Membrane</keyword>
<dbReference type="InterPro" id="IPR047199">
    <property type="entry name" value="CorA-like"/>
</dbReference>
<sequence length="315" mass="35935">MLSIYKFDDTMGQLKTQAKIESDVWIDAVDPTPEEMTKLQKKARVPEAFLLYGLDPDEGARYEYDEDYDAHLLIFDMPVVSQDSKHRVAYKTVPLAVILTTTAIITIDNTAQPLLALFASGKVAGFNPKMKSRAALQMLYQISVSYLAYLRDINKAREALETKLQNNLKNEELYALMGIQRGLVYFMMSLRTDRNVLDQLKRTNPLHLNEEDLDLLDDTIIENQQGTEMAQISNSIINETADTYSSVISNNMNRVMKFLTSYSIILTIPTLVFSFYGMNVELPFAGMHVSWLITIIISLVISVLIAFQFYKNKYF</sequence>
<dbReference type="InterPro" id="IPR002523">
    <property type="entry name" value="MgTranspt_CorA/ZnTranspt_ZntB"/>
</dbReference>
<feature type="transmembrane region" description="Helical" evidence="6">
    <location>
        <begin position="289"/>
        <end position="310"/>
    </location>
</feature>
<comment type="caution">
    <text evidence="7">The sequence shown here is derived from an EMBL/GenBank/DDBJ whole genome shotgun (WGS) entry which is preliminary data.</text>
</comment>
<keyword evidence="8" id="KW-1185">Reference proteome</keyword>
<keyword evidence="3 6" id="KW-0812">Transmembrane</keyword>
<dbReference type="Proteomes" id="UP001597196">
    <property type="component" value="Unassembled WGS sequence"/>
</dbReference>
<comment type="subcellular location">
    <subcellularLocation>
        <location evidence="1">Membrane</location>
        <topology evidence="1">Multi-pass membrane protein</topology>
    </subcellularLocation>
</comment>
<name>A0ABW4CHN1_9LACO</name>
<evidence type="ECO:0000256" key="1">
    <source>
        <dbReference type="ARBA" id="ARBA00004141"/>
    </source>
</evidence>
<keyword evidence="4 6" id="KW-1133">Transmembrane helix</keyword>
<evidence type="ECO:0000313" key="8">
    <source>
        <dbReference type="Proteomes" id="UP001597196"/>
    </source>
</evidence>
<feature type="transmembrane region" description="Helical" evidence="6">
    <location>
        <begin position="258"/>
        <end position="277"/>
    </location>
</feature>
<dbReference type="CDD" id="cd12827">
    <property type="entry name" value="EcCorA_ZntB-like_u2"/>
    <property type="match status" value="1"/>
</dbReference>
<dbReference type="PANTHER" id="PTHR47891:SF2">
    <property type="entry name" value="MAGNESIUM AND COBALT TRANSPORTER"/>
    <property type="match status" value="1"/>
</dbReference>
<dbReference type="InterPro" id="IPR045861">
    <property type="entry name" value="CorA_cytoplasmic_dom"/>
</dbReference>
<evidence type="ECO:0000313" key="7">
    <source>
        <dbReference type="EMBL" id="MFD1429812.1"/>
    </source>
</evidence>
<evidence type="ECO:0000256" key="3">
    <source>
        <dbReference type="ARBA" id="ARBA00022692"/>
    </source>
</evidence>
<dbReference type="EMBL" id="JBHTOC010000007">
    <property type="protein sequence ID" value="MFD1429812.1"/>
    <property type="molecule type" value="Genomic_DNA"/>
</dbReference>
<accession>A0ABW4CHN1</accession>
<dbReference type="Pfam" id="PF01544">
    <property type="entry name" value="CorA"/>
    <property type="match status" value="1"/>
</dbReference>
<dbReference type="Gene3D" id="3.30.460.20">
    <property type="entry name" value="CorA soluble domain-like"/>
    <property type="match status" value="1"/>
</dbReference>
<gene>
    <name evidence="7" type="ORF">ACFQ4P_06080</name>
</gene>
<evidence type="ECO:0000256" key="5">
    <source>
        <dbReference type="ARBA" id="ARBA00023136"/>
    </source>
</evidence>